<keyword evidence="1" id="KW-0472">Membrane</keyword>
<protein>
    <submittedName>
        <fullName evidence="2">Uncharacterized protein</fullName>
    </submittedName>
</protein>
<reference evidence="2" key="1">
    <citation type="submission" date="2022-06" db="EMBL/GenBank/DDBJ databases">
        <title>A novel DMS-producing enzyme.</title>
        <authorList>
            <person name="Zhang Y."/>
        </authorList>
    </citation>
    <scope>NUCLEOTIDE SEQUENCE</scope>
    <source>
        <strain evidence="2">H10-59</strain>
    </source>
</reference>
<feature type="transmembrane region" description="Helical" evidence="1">
    <location>
        <begin position="50"/>
        <end position="67"/>
    </location>
</feature>
<accession>A0AAU7KW24</accession>
<dbReference type="EMBL" id="CP098828">
    <property type="protein sequence ID" value="XBO75932.1"/>
    <property type="molecule type" value="Genomic_DNA"/>
</dbReference>
<feature type="transmembrane region" description="Helical" evidence="1">
    <location>
        <begin position="22"/>
        <end position="43"/>
    </location>
</feature>
<gene>
    <name evidence="2" type="ORF">NFG57_03920</name>
</gene>
<keyword evidence="1" id="KW-1133">Transmembrane helix</keyword>
<evidence type="ECO:0000256" key="1">
    <source>
        <dbReference type="SAM" id="Phobius"/>
    </source>
</evidence>
<feature type="transmembrane region" description="Helical" evidence="1">
    <location>
        <begin position="79"/>
        <end position="98"/>
    </location>
</feature>
<organism evidence="2">
    <name type="scientific">Halomonas sp. H10-59</name>
    <dbReference type="NCBI Taxonomy" id="2950874"/>
    <lineage>
        <taxon>Bacteria</taxon>
        <taxon>Pseudomonadati</taxon>
        <taxon>Pseudomonadota</taxon>
        <taxon>Gammaproteobacteria</taxon>
        <taxon>Oceanospirillales</taxon>
        <taxon>Halomonadaceae</taxon>
        <taxon>Halomonas</taxon>
    </lineage>
</organism>
<feature type="transmembrane region" description="Helical" evidence="1">
    <location>
        <begin position="144"/>
        <end position="160"/>
    </location>
</feature>
<keyword evidence="1" id="KW-0812">Transmembrane</keyword>
<dbReference type="AlphaFoldDB" id="A0AAU7KW24"/>
<feature type="transmembrane region" description="Helical" evidence="1">
    <location>
        <begin position="172"/>
        <end position="194"/>
    </location>
</feature>
<dbReference type="RefSeq" id="WP_348815419.1">
    <property type="nucleotide sequence ID" value="NZ_CP098828.1"/>
</dbReference>
<sequence length="332" mass="37042">MALHTLFASSSSSLFLFDLLTFSRWGAVASLLATLGILALVIGCDRGRRLASLALLGYSLGQGLWLLDQVNRQVSLEALPAMSLLLMLLFAFCLWHGRGVGRRRYAALGIVCMVAGTLGFSILWTTEDAPRWRLILFESRPLGTVMVFTYGVIFWLFARQRSLNLRRLAPRVIKVGLIGTSLSMLVGFGGYHLYSLDLKQDLSTQLDTLSERIANWEERYRLGWSEWSLPLTQAGGSPEPTGPAARGEVLAYVWWQDKAHCAGTPLTVVGRRLDSKKCWRCTRFEVGSNSVRTRPCAGGFRAKARRCWRSTASVLRAPGWSYWSTRRCGLSI</sequence>
<name>A0AAU7KW24_9GAMM</name>
<evidence type="ECO:0000313" key="2">
    <source>
        <dbReference type="EMBL" id="XBO75932.1"/>
    </source>
</evidence>
<proteinExistence type="predicted"/>
<feature type="transmembrane region" description="Helical" evidence="1">
    <location>
        <begin position="105"/>
        <end position="124"/>
    </location>
</feature>